<dbReference type="Proteomes" id="UP001620626">
    <property type="component" value="Unassembled WGS sequence"/>
</dbReference>
<keyword evidence="1" id="KW-1133">Transmembrane helix</keyword>
<reference evidence="2 3" key="1">
    <citation type="submission" date="2024-10" db="EMBL/GenBank/DDBJ databases">
        <authorList>
            <person name="Kim D."/>
        </authorList>
    </citation>
    <scope>NUCLEOTIDE SEQUENCE [LARGE SCALE GENOMIC DNA]</scope>
    <source>
        <strain evidence="2">BH-2024</strain>
    </source>
</reference>
<organism evidence="2 3">
    <name type="scientific">Heterodera trifolii</name>
    <dbReference type="NCBI Taxonomy" id="157864"/>
    <lineage>
        <taxon>Eukaryota</taxon>
        <taxon>Metazoa</taxon>
        <taxon>Ecdysozoa</taxon>
        <taxon>Nematoda</taxon>
        <taxon>Chromadorea</taxon>
        <taxon>Rhabditida</taxon>
        <taxon>Tylenchina</taxon>
        <taxon>Tylenchomorpha</taxon>
        <taxon>Tylenchoidea</taxon>
        <taxon>Heteroderidae</taxon>
        <taxon>Heteroderinae</taxon>
        <taxon>Heterodera</taxon>
    </lineage>
</organism>
<evidence type="ECO:0000313" key="3">
    <source>
        <dbReference type="Proteomes" id="UP001620626"/>
    </source>
</evidence>
<protein>
    <submittedName>
        <fullName evidence="2">Uncharacterized protein</fullName>
    </submittedName>
</protein>
<keyword evidence="1" id="KW-0812">Transmembrane</keyword>
<dbReference type="EMBL" id="JBICBT010000597">
    <property type="protein sequence ID" value="KAL3108096.1"/>
    <property type="molecule type" value="Genomic_DNA"/>
</dbReference>
<gene>
    <name evidence="2" type="ORF">niasHT_017590</name>
</gene>
<sequence length="88" mass="9720">MSDQQQSKIVGTVGAVCALGTVAVLLLLHVQRKKKQRQCNTEEYVRAGHVEQLYIYPMKSCRANKVSSSRSSSSSTVFTLGIDILTQF</sequence>
<proteinExistence type="predicted"/>
<name>A0ABD2KYV3_9BILA</name>
<comment type="caution">
    <text evidence="2">The sequence shown here is derived from an EMBL/GenBank/DDBJ whole genome shotgun (WGS) entry which is preliminary data.</text>
</comment>
<accession>A0ABD2KYV3</accession>
<keyword evidence="3" id="KW-1185">Reference proteome</keyword>
<keyword evidence="1" id="KW-0472">Membrane</keyword>
<evidence type="ECO:0000256" key="1">
    <source>
        <dbReference type="SAM" id="Phobius"/>
    </source>
</evidence>
<dbReference type="AlphaFoldDB" id="A0ABD2KYV3"/>
<feature type="transmembrane region" description="Helical" evidence="1">
    <location>
        <begin position="6"/>
        <end position="28"/>
    </location>
</feature>
<evidence type="ECO:0000313" key="2">
    <source>
        <dbReference type="EMBL" id="KAL3108096.1"/>
    </source>
</evidence>